<evidence type="ECO:0000256" key="3">
    <source>
        <dbReference type="ARBA" id="ARBA00022980"/>
    </source>
</evidence>
<sequence>MQKHILVDGKVRTDKTYPSGFMDVVSIPETNENFRLLYDTKGRFRLHSIKDEEAKVSLLTLICLRLQMRLRSPGYVDTWAQLLV</sequence>
<dbReference type="EMBL" id="JAJJMA010249229">
    <property type="protein sequence ID" value="MCL7043668.1"/>
    <property type="molecule type" value="Genomic_DNA"/>
</dbReference>
<dbReference type="GO" id="GO:0019843">
    <property type="term" value="F:rRNA binding"/>
    <property type="evidence" value="ECO:0007669"/>
    <property type="project" value="UniProtKB-KW"/>
</dbReference>
<dbReference type="AlphaFoldDB" id="A0AA41VLY8"/>
<dbReference type="Proteomes" id="UP001177140">
    <property type="component" value="Unassembled WGS sequence"/>
</dbReference>
<keyword evidence="3" id="KW-0689">Ribosomal protein</keyword>
<dbReference type="InterPro" id="IPR036986">
    <property type="entry name" value="S4_RNA-bd_sf"/>
</dbReference>
<dbReference type="Pfam" id="PF00900">
    <property type="entry name" value="Ribosomal_S4e"/>
    <property type="match status" value="1"/>
</dbReference>
<comment type="caution">
    <text evidence="6">The sequence shown here is derived from an EMBL/GenBank/DDBJ whole genome shotgun (WGS) entry which is preliminary data.</text>
</comment>
<organism evidence="6 7">
    <name type="scientific">Papaver nudicaule</name>
    <name type="common">Iceland poppy</name>
    <dbReference type="NCBI Taxonomy" id="74823"/>
    <lineage>
        <taxon>Eukaryota</taxon>
        <taxon>Viridiplantae</taxon>
        <taxon>Streptophyta</taxon>
        <taxon>Embryophyta</taxon>
        <taxon>Tracheophyta</taxon>
        <taxon>Spermatophyta</taxon>
        <taxon>Magnoliopsida</taxon>
        <taxon>Ranunculales</taxon>
        <taxon>Papaveraceae</taxon>
        <taxon>Papaveroideae</taxon>
        <taxon>Papaver</taxon>
    </lineage>
</organism>
<dbReference type="GO" id="GO:0022627">
    <property type="term" value="C:cytosolic small ribosomal subunit"/>
    <property type="evidence" value="ECO:0007669"/>
    <property type="project" value="TreeGrafter"/>
</dbReference>
<dbReference type="Gene3D" id="3.10.290.10">
    <property type="entry name" value="RNA-binding S4 domain"/>
    <property type="match status" value="1"/>
</dbReference>
<evidence type="ECO:0000256" key="1">
    <source>
        <dbReference type="ARBA" id="ARBA00022730"/>
    </source>
</evidence>
<gene>
    <name evidence="6" type="ORF">MKW94_018635</name>
</gene>
<keyword evidence="7" id="KW-1185">Reference proteome</keyword>
<evidence type="ECO:0000313" key="7">
    <source>
        <dbReference type="Proteomes" id="UP001177140"/>
    </source>
</evidence>
<dbReference type="InterPro" id="IPR013845">
    <property type="entry name" value="Ribosomal_eS4_central_region"/>
</dbReference>
<keyword evidence="4" id="KW-0687">Ribonucleoprotein</keyword>
<dbReference type="PANTHER" id="PTHR11581:SF0">
    <property type="entry name" value="SMALL RIBOSOMAL SUBUNIT PROTEIN ES4"/>
    <property type="match status" value="1"/>
</dbReference>
<dbReference type="PANTHER" id="PTHR11581">
    <property type="entry name" value="30S/40S RIBOSOMAL PROTEIN S4"/>
    <property type="match status" value="1"/>
</dbReference>
<keyword evidence="2" id="KW-0694">RNA-binding</keyword>
<accession>A0AA41VLY8</accession>
<protein>
    <recommendedName>
        <fullName evidence="5">Small ribosomal subunit protein eS4 central region domain-containing protein</fullName>
    </recommendedName>
</protein>
<reference evidence="6" key="1">
    <citation type="submission" date="2022-03" db="EMBL/GenBank/DDBJ databases">
        <title>A functionally conserved STORR gene fusion in Papaver species that diverged 16.8 million years ago.</title>
        <authorList>
            <person name="Catania T."/>
        </authorList>
    </citation>
    <scope>NUCLEOTIDE SEQUENCE</scope>
    <source>
        <strain evidence="6">S-191538</strain>
    </source>
</reference>
<dbReference type="GO" id="GO:0003735">
    <property type="term" value="F:structural constituent of ribosome"/>
    <property type="evidence" value="ECO:0007669"/>
    <property type="project" value="InterPro"/>
</dbReference>
<dbReference type="GO" id="GO:0006412">
    <property type="term" value="P:translation"/>
    <property type="evidence" value="ECO:0007669"/>
    <property type="project" value="InterPro"/>
</dbReference>
<dbReference type="CDD" id="cd00165">
    <property type="entry name" value="S4"/>
    <property type="match status" value="1"/>
</dbReference>
<feature type="domain" description="Small ribosomal subunit protein eS4 central region" evidence="5">
    <location>
        <begin position="30"/>
        <end position="58"/>
    </location>
</feature>
<dbReference type="InterPro" id="IPR000876">
    <property type="entry name" value="Ribosomal_eS4"/>
</dbReference>
<keyword evidence="1" id="KW-0699">rRNA-binding</keyword>
<evidence type="ECO:0000256" key="2">
    <source>
        <dbReference type="ARBA" id="ARBA00022884"/>
    </source>
</evidence>
<evidence type="ECO:0000313" key="6">
    <source>
        <dbReference type="EMBL" id="MCL7043668.1"/>
    </source>
</evidence>
<evidence type="ECO:0000259" key="5">
    <source>
        <dbReference type="Pfam" id="PF00900"/>
    </source>
</evidence>
<evidence type="ECO:0000256" key="4">
    <source>
        <dbReference type="ARBA" id="ARBA00023274"/>
    </source>
</evidence>
<proteinExistence type="predicted"/>
<name>A0AA41VLY8_PAPNU</name>